<dbReference type="RefSeq" id="WP_051915667.1">
    <property type="nucleotide sequence ID" value="NZ_JQBS01000007.1"/>
</dbReference>
<dbReference type="InterPro" id="IPR003593">
    <property type="entry name" value="AAA+_ATPase"/>
</dbReference>
<comment type="function">
    <text evidence="9">Efflux transporter for a variety of amphiphilic cationic compounds, including antibiotics.</text>
</comment>
<dbReference type="GO" id="GO:0005524">
    <property type="term" value="F:ATP binding"/>
    <property type="evidence" value="ECO:0007669"/>
    <property type="project" value="UniProtKB-KW"/>
</dbReference>
<feature type="domain" description="ABC transporter" evidence="13">
    <location>
        <begin position="350"/>
        <end position="585"/>
    </location>
</feature>
<feature type="transmembrane region" description="Helical" evidence="12">
    <location>
        <begin position="71"/>
        <end position="100"/>
    </location>
</feature>
<comment type="similarity">
    <text evidence="10">Belongs to the ABC transporter superfamily. Multidrug exporter LmrA (TC 3.A.1.117.1) family.</text>
</comment>
<dbReference type="PROSITE" id="PS50929">
    <property type="entry name" value="ABC_TM1F"/>
    <property type="match status" value="1"/>
</dbReference>
<feature type="transmembrane region" description="Helical" evidence="12">
    <location>
        <begin position="37"/>
        <end position="59"/>
    </location>
</feature>
<dbReference type="InterPro" id="IPR027417">
    <property type="entry name" value="P-loop_NTPase"/>
</dbReference>
<evidence type="ECO:0000256" key="4">
    <source>
        <dbReference type="ARBA" id="ARBA00022741"/>
    </source>
</evidence>
<gene>
    <name evidence="15" type="ORF">IV74_GL000287</name>
</gene>
<evidence type="ECO:0000256" key="10">
    <source>
        <dbReference type="ARBA" id="ARBA00061674"/>
    </source>
</evidence>
<reference evidence="15 16" key="1">
    <citation type="journal article" date="2015" name="Genome Announc.">
        <title>Expanding the biotechnology potential of lactobacilli through comparative genomics of 213 strains and associated genera.</title>
        <authorList>
            <person name="Sun Z."/>
            <person name="Harris H.M."/>
            <person name="McCann A."/>
            <person name="Guo C."/>
            <person name="Argimon S."/>
            <person name="Zhang W."/>
            <person name="Yang X."/>
            <person name="Jeffery I.B."/>
            <person name="Cooney J.C."/>
            <person name="Kagawa T.F."/>
            <person name="Liu W."/>
            <person name="Song Y."/>
            <person name="Salvetti E."/>
            <person name="Wrobel A."/>
            <person name="Rasinkangas P."/>
            <person name="Parkhill J."/>
            <person name="Rea M.C."/>
            <person name="O'Sullivan O."/>
            <person name="Ritari J."/>
            <person name="Douillard F.P."/>
            <person name="Paul Ross R."/>
            <person name="Yang R."/>
            <person name="Briner A.E."/>
            <person name="Felis G.E."/>
            <person name="de Vos W.M."/>
            <person name="Barrangou R."/>
            <person name="Klaenhammer T.R."/>
            <person name="Caufield P.W."/>
            <person name="Cui Y."/>
            <person name="Zhang H."/>
            <person name="O'Toole P.W."/>
        </authorList>
    </citation>
    <scope>NUCLEOTIDE SEQUENCE [LARGE SCALE GENOMIC DNA]</scope>
    <source>
        <strain evidence="15 16">DSM 20623</strain>
    </source>
</reference>
<dbReference type="Pfam" id="PF00664">
    <property type="entry name" value="ABC_membrane"/>
    <property type="match status" value="1"/>
</dbReference>
<dbReference type="GO" id="GO:0016887">
    <property type="term" value="F:ATP hydrolysis activity"/>
    <property type="evidence" value="ECO:0007669"/>
    <property type="project" value="InterPro"/>
</dbReference>
<evidence type="ECO:0000256" key="2">
    <source>
        <dbReference type="ARBA" id="ARBA00012191"/>
    </source>
</evidence>
<dbReference type="SUPFAM" id="SSF52540">
    <property type="entry name" value="P-loop containing nucleoside triphosphate hydrolases"/>
    <property type="match status" value="1"/>
</dbReference>
<keyword evidence="6 12" id="KW-1133">Transmembrane helix</keyword>
<dbReference type="EC" id="7.6.2.2" evidence="2"/>
<feature type="transmembrane region" description="Helical" evidence="12">
    <location>
        <begin position="292"/>
        <end position="313"/>
    </location>
</feature>
<dbReference type="InterPro" id="IPR003439">
    <property type="entry name" value="ABC_transporter-like_ATP-bd"/>
</dbReference>
<dbReference type="GO" id="GO:0015421">
    <property type="term" value="F:ABC-type oligopeptide transporter activity"/>
    <property type="evidence" value="ECO:0007669"/>
    <property type="project" value="TreeGrafter"/>
</dbReference>
<proteinExistence type="inferred from homology"/>
<dbReference type="Gene3D" id="3.40.50.300">
    <property type="entry name" value="P-loop containing nucleotide triphosphate hydrolases"/>
    <property type="match status" value="1"/>
</dbReference>
<sequence length="589" mass="65228">MREVPESEEEIIVTKGEHYSWKAFFKLIRNTQPRKSLLVFGLILSTITTLAGLAVPLLTKNLIDGFSMASISVGLIALIIGAFIFQALISSIGSFMLGYVGEEIVAKLRKQVWNKLITLKVQYYENTKTGETVSRLINDTTTVKMLVADQFPSFITSIISMVGALIILTIMDWRMMLMIFISVPIVMLVLMPVGRMMHKIAKKLQKETAAFTGITSQTLSEIRLVKASNGETVEKEHGEDGIKKLFNIGVSEAKVQSVIGPIMILVMMSIFVGILTYGALRVADGSLSNGTLIAFLLYLVQIIAPAAQFAQFFSQLQKTKGSTERLSEILAMEAEDFTVGEAVDVTGKEIKVEDVSFAYDEAHPILKNISFVAKPNTVVAFAGPSGGGKSTIFSLLERFYEPQAGEMSIGNHNLKEVSLYSWRSQIGYVAQESAILSGTIRDNLGYGINKAFSDEELWHVLELAYARQFVSEMPHGLDTEVGERGVKLSGGQRQRLAIARAFLRDPKILMLDEATASLDSESEEMVQKALTNLMNGRTTLIIAHRLSTIVHADKILFIEHGEVTGEGTHQELVETHELYHRYVKEQFKQ</sequence>
<dbReference type="PATRIC" id="fig|1449336.4.peg.292"/>
<dbReference type="InterPro" id="IPR039421">
    <property type="entry name" value="Type_1_exporter"/>
</dbReference>
<evidence type="ECO:0000256" key="1">
    <source>
        <dbReference type="ARBA" id="ARBA00004651"/>
    </source>
</evidence>
<dbReference type="EMBL" id="JQBS01000007">
    <property type="protein sequence ID" value="KRN57306.1"/>
    <property type="molecule type" value="Genomic_DNA"/>
</dbReference>
<evidence type="ECO:0000259" key="14">
    <source>
        <dbReference type="PROSITE" id="PS50929"/>
    </source>
</evidence>
<dbReference type="Proteomes" id="UP000051658">
    <property type="component" value="Unassembled WGS sequence"/>
</dbReference>
<evidence type="ECO:0000256" key="3">
    <source>
        <dbReference type="ARBA" id="ARBA00022692"/>
    </source>
</evidence>
<dbReference type="PROSITE" id="PS50893">
    <property type="entry name" value="ABC_TRANSPORTER_2"/>
    <property type="match status" value="1"/>
</dbReference>
<comment type="caution">
    <text evidence="15">The sequence shown here is derived from an EMBL/GenBank/DDBJ whole genome shotgun (WGS) entry which is preliminary data.</text>
</comment>
<dbReference type="InterPro" id="IPR011527">
    <property type="entry name" value="ABC1_TM_dom"/>
</dbReference>
<accession>A0A0R2I6F0</accession>
<dbReference type="PROSITE" id="PS00211">
    <property type="entry name" value="ABC_TRANSPORTER_1"/>
    <property type="match status" value="1"/>
</dbReference>
<dbReference type="GeneID" id="89588284"/>
<keyword evidence="4" id="KW-0547">Nucleotide-binding</keyword>
<dbReference type="CDD" id="cd18551">
    <property type="entry name" value="ABC_6TM_LmrA_like"/>
    <property type="match status" value="1"/>
</dbReference>
<evidence type="ECO:0000256" key="12">
    <source>
        <dbReference type="SAM" id="Phobius"/>
    </source>
</evidence>
<dbReference type="GO" id="GO:0008559">
    <property type="term" value="F:ABC-type xenobiotic transporter activity"/>
    <property type="evidence" value="ECO:0007669"/>
    <property type="project" value="UniProtKB-EC"/>
</dbReference>
<feature type="domain" description="ABC transmembrane type-1" evidence="14">
    <location>
        <begin position="39"/>
        <end position="318"/>
    </location>
</feature>
<dbReference type="GO" id="GO:0005886">
    <property type="term" value="C:plasma membrane"/>
    <property type="evidence" value="ECO:0007669"/>
    <property type="project" value="UniProtKB-SubCell"/>
</dbReference>
<comment type="catalytic activity">
    <reaction evidence="8">
        <text>ATP + H2O + xenobioticSide 1 = ADP + phosphate + xenobioticSide 2.</text>
        <dbReference type="EC" id="7.6.2.2"/>
    </reaction>
</comment>
<evidence type="ECO:0000256" key="7">
    <source>
        <dbReference type="ARBA" id="ARBA00023136"/>
    </source>
</evidence>
<dbReference type="InterPro" id="IPR036640">
    <property type="entry name" value="ABC1_TM_sf"/>
</dbReference>
<organism evidence="15 16">
    <name type="scientific">Carnobacterium divergens DSM 20623</name>
    <dbReference type="NCBI Taxonomy" id="1449336"/>
    <lineage>
        <taxon>Bacteria</taxon>
        <taxon>Bacillati</taxon>
        <taxon>Bacillota</taxon>
        <taxon>Bacilli</taxon>
        <taxon>Lactobacillales</taxon>
        <taxon>Carnobacteriaceae</taxon>
        <taxon>Carnobacterium</taxon>
    </lineage>
</organism>
<dbReference type="SUPFAM" id="SSF90123">
    <property type="entry name" value="ABC transporter transmembrane region"/>
    <property type="match status" value="1"/>
</dbReference>
<dbReference type="AlphaFoldDB" id="A0A0R2I6F0"/>
<keyword evidence="5" id="KW-0067">ATP-binding</keyword>
<dbReference type="PANTHER" id="PTHR43394:SF1">
    <property type="entry name" value="ATP-BINDING CASSETTE SUB-FAMILY B MEMBER 10, MITOCHONDRIAL"/>
    <property type="match status" value="1"/>
</dbReference>
<evidence type="ECO:0000256" key="11">
    <source>
        <dbReference type="ARBA" id="ARBA00072598"/>
    </source>
</evidence>
<dbReference type="FunFam" id="3.40.50.300:FF:000218">
    <property type="entry name" value="Multidrug ABC transporter ATP-binding protein"/>
    <property type="match status" value="1"/>
</dbReference>
<evidence type="ECO:0000256" key="6">
    <source>
        <dbReference type="ARBA" id="ARBA00022989"/>
    </source>
</evidence>
<evidence type="ECO:0000256" key="9">
    <source>
        <dbReference type="ARBA" id="ARBA00059943"/>
    </source>
</evidence>
<dbReference type="Gene3D" id="1.20.1560.10">
    <property type="entry name" value="ABC transporter type 1, transmembrane domain"/>
    <property type="match status" value="1"/>
</dbReference>
<dbReference type="Pfam" id="PF00005">
    <property type="entry name" value="ABC_tran"/>
    <property type="match status" value="1"/>
</dbReference>
<dbReference type="SMART" id="SM00382">
    <property type="entry name" value="AAA"/>
    <property type="match status" value="1"/>
</dbReference>
<feature type="transmembrane region" description="Helical" evidence="12">
    <location>
        <begin position="176"/>
        <end position="194"/>
    </location>
</feature>
<keyword evidence="16" id="KW-1185">Reference proteome</keyword>
<evidence type="ECO:0000256" key="5">
    <source>
        <dbReference type="ARBA" id="ARBA00022840"/>
    </source>
</evidence>
<name>A0A0R2I6F0_CARDV</name>
<evidence type="ECO:0000259" key="13">
    <source>
        <dbReference type="PROSITE" id="PS50893"/>
    </source>
</evidence>
<evidence type="ECO:0000313" key="15">
    <source>
        <dbReference type="EMBL" id="KRN57306.1"/>
    </source>
</evidence>
<feature type="transmembrane region" description="Helical" evidence="12">
    <location>
        <begin position="151"/>
        <end position="170"/>
    </location>
</feature>
<protein>
    <recommendedName>
        <fullName evidence="11">Multidrug resistance ABC transporter ATP-binding and permease protein</fullName>
        <ecNumber evidence="2">7.6.2.2</ecNumber>
    </recommendedName>
</protein>
<comment type="subcellular location">
    <subcellularLocation>
        <location evidence="1">Cell membrane</location>
        <topology evidence="1">Multi-pass membrane protein</topology>
    </subcellularLocation>
</comment>
<dbReference type="InterPro" id="IPR017871">
    <property type="entry name" value="ABC_transporter-like_CS"/>
</dbReference>
<evidence type="ECO:0000256" key="8">
    <source>
        <dbReference type="ARBA" id="ARBA00034018"/>
    </source>
</evidence>
<dbReference type="PANTHER" id="PTHR43394">
    <property type="entry name" value="ATP-DEPENDENT PERMEASE MDL1, MITOCHONDRIAL"/>
    <property type="match status" value="1"/>
</dbReference>
<feature type="transmembrane region" description="Helical" evidence="12">
    <location>
        <begin position="258"/>
        <end position="280"/>
    </location>
</feature>
<keyword evidence="7 12" id="KW-0472">Membrane</keyword>
<dbReference type="eggNOG" id="COG1132">
    <property type="taxonomic scope" value="Bacteria"/>
</dbReference>
<evidence type="ECO:0000313" key="16">
    <source>
        <dbReference type="Proteomes" id="UP000051658"/>
    </source>
</evidence>
<keyword evidence="3 12" id="KW-0812">Transmembrane</keyword>